<reference evidence="1" key="1">
    <citation type="submission" date="2021-01" db="EMBL/GenBank/DDBJ databases">
        <authorList>
            <consortium name="Genoscope - CEA"/>
            <person name="William W."/>
        </authorList>
    </citation>
    <scope>NUCLEOTIDE SEQUENCE</scope>
</reference>
<comment type="caution">
    <text evidence="1">The sequence shown here is derived from an EMBL/GenBank/DDBJ whole genome shotgun (WGS) entry which is preliminary data.</text>
</comment>
<organism evidence="1 2">
    <name type="scientific">Paramecium octaurelia</name>
    <dbReference type="NCBI Taxonomy" id="43137"/>
    <lineage>
        <taxon>Eukaryota</taxon>
        <taxon>Sar</taxon>
        <taxon>Alveolata</taxon>
        <taxon>Ciliophora</taxon>
        <taxon>Intramacronucleata</taxon>
        <taxon>Oligohymenophorea</taxon>
        <taxon>Peniculida</taxon>
        <taxon>Parameciidae</taxon>
        <taxon>Paramecium</taxon>
    </lineage>
</organism>
<proteinExistence type="predicted"/>
<dbReference type="Proteomes" id="UP000683925">
    <property type="component" value="Unassembled WGS sequence"/>
</dbReference>
<gene>
    <name evidence="1" type="ORF">POCTA_138.1.T0850044</name>
</gene>
<name>A0A8S1W9Z2_PAROT</name>
<dbReference type="OrthoDB" id="17798at2759"/>
<sequence>MNNNLQIYVQRPLFPKNRQILLMIILLLRKQLKRLHWNQSKKLKEEPLLQNLLEMGYLVEQQLGREEKQSIVSARYKYGIFDEKLEKLVDDRIGLQNLVKGEIIIPFLKSQTKYSAIIQNGDFYQNEDLLLDPEFFRLICCFILGDEQIQLGSDAQIIIIPKLTLNGTIIGFEILKDANVQISCVNEKGVPQTFNIKDINFKSQVNLELKFPINQKFPSIESKRDFLLEQICSVTMKLNQQQQIFIKQLRRFDDADGYSIFVLGKNGESYKNVQGQLIFTHSKIYEQIKDNLIGKQVVVHFITDEMDKSRQDFCQLFFQLNTRSKNKNGNQQNLLLQNGSQISENVLIYQLKHSYDGIQASHKDYYFINKLTVIPIKNIRNLIQFEERTNFNLLKSLNSLIKEYFHLYQLKQAILFYSKQLIIPQDNVKITLYFKQKDKKIIQEKLLKSIL</sequence>
<accession>A0A8S1W9Z2</accession>
<evidence type="ECO:0000313" key="1">
    <source>
        <dbReference type="EMBL" id="CAD8185215.1"/>
    </source>
</evidence>
<evidence type="ECO:0000313" key="2">
    <source>
        <dbReference type="Proteomes" id="UP000683925"/>
    </source>
</evidence>
<dbReference type="EMBL" id="CAJJDP010000084">
    <property type="protein sequence ID" value="CAD8185215.1"/>
    <property type="molecule type" value="Genomic_DNA"/>
</dbReference>
<dbReference type="AlphaFoldDB" id="A0A8S1W9Z2"/>
<keyword evidence="2" id="KW-1185">Reference proteome</keyword>
<protein>
    <submittedName>
        <fullName evidence="1">Uncharacterized protein</fullName>
    </submittedName>
</protein>